<proteinExistence type="predicted"/>
<protein>
    <recommendedName>
        <fullName evidence="3">Lipid-A-disaccharide synthase</fullName>
    </recommendedName>
</protein>
<dbReference type="InterPro" id="IPR007152">
    <property type="entry name" value="DUF354"/>
</dbReference>
<dbReference type="EMBL" id="NEXF01000049">
    <property type="protein sequence ID" value="PSO08803.1"/>
    <property type="molecule type" value="Genomic_DNA"/>
</dbReference>
<dbReference type="PANTHER" id="PTHR39662:SF1">
    <property type="entry name" value="DUF354 DOMAIN-CONTAINING PROTEIN"/>
    <property type="match status" value="1"/>
</dbReference>
<dbReference type="Proteomes" id="UP000242015">
    <property type="component" value="Unassembled WGS sequence"/>
</dbReference>
<accession>A0A2R6CD33</accession>
<dbReference type="PANTHER" id="PTHR39662">
    <property type="entry name" value="DUF354 DOMAIN-CONTAINING PROTEIN-RELATED"/>
    <property type="match status" value="1"/>
</dbReference>
<evidence type="ECO:0000313" key="1">
    <source>
        <dbReference type="EMBL" id="PSO08803.1"/>
    </source>
</evidence>
<dbReference type="Pfam" id="PF04007">
    <property type="entry name" value="DUF354"/>
    <property type="match status" value="1"/>
</dbReference>
<dbReference type="AlphaFoldDB" id="A0A2R6CD33"/>
<name>A0A2R6CD33_9ARCH</name>
<dbReference type="SUPFAM" id="SSF53756">
    <property type="entry name" value="UDP-Glycosyltransferase/glycogen phosphorylase"/>
    <property type="match status" value="1"/>
</dbReference>
<evidence type="ECO:0008006" key="3">
    <source>
        <dbReference type="Google" id="ProtNLM"/>
    </source>
</evidence>
<organism evidence="1 2">
    <name type="scientific">Candidatus Marsarchaeota G2 archaeon BE_D</name>
    <dbReference type="NCBI Taxonomy" id="1978158"/>
    <lineage>
        <taxon>Archaea</taxon>
        <taxon>Candidatus Marsarchaeota</taxon>
        <taxon>Candidatus Marsarchaeota group 2</taxon>
    </lineage>
</organism>
<comment type="caution">
    <text evidence="1">The sequence shown here is derived from an EMBL/GenBank/DDBJ whole genome shotgun (WGS) entry which is preliminary data.</text>
</comment>
<dbReference type="PIRSF" id="PIRSF005357">
    <property type="entry name" value="UCP005357"/>
    <property type="match status" value="1"/>
</dbReference>
<dbReference type="Gene3D" id="3.40.50.2000">
    <property type="entry name" value="Glycogen Phosphorylase B"/>
    <property type="match status" value="1"/>
</dbReference>
<evidence type="ECO:0000313" key="2">
    <source>
        <dbReference type="Proteomes" id="UP000242015"/>
    </source>
</evidence>
<gene>
    <name evidence="1" type="ORF">B9Q04_03705</name>
</gene>
<sequence length="382" mass="42919">MVLCYKKIARYPQVFLMLSAATHLDEPLRLIGLTHYKKMMPFIWFDALTPKHLRIAKYVEQVAMRKGYRFLLTSREYDELPSLSKILSLRPIYVGEHGGSDLRKKFEASVKRLLELYKIIENIDIKYVVCHASPEATRIGFGLGLPTININDSPHAEAVARLTVPLTTKLISSDFIPANAWYKLGLARSALINYHGIESVIWLKREKIFPKDFGLRRPIVLFRPEEVKASYVKTSTNSSYLTPALKAAQKTLRFSLLVLPRYRSQRVALQDELPDAVVLDSQEEGLSLIASSDVFIGAGGTMTWEAALLGKPTLSAFPKSLYIEKALSKIGLLSHVTKSNLGNKLGYILGNLEKISARQSELARLTLQSFQDPLELISSIIT</sequence>
<reference evidence="1 2" key="1">
    <citation type="submission" date="2017-04" db="EMBL/GenBank/DDBJ databases">
        <title>Novel microbial lineages endemic to geothermal iron-oxide mats fill important gaps in the evolutionary history of Archaea.</title>
        <authorList>
            <person name="Jay Z.J."/>
            <person name="Beam J.P."/>
            <person name="Dlakic M."/>
            <person name="Rusch D.B."/>
            <person name="Kozubal M.A."/>
            <person name="Inskeep W.P."/>
        </authorList>
    </citation>
    <scope>NUCLEOTIDE SEQUENCE [LARGE SCALE GENOMIC DNA]</scope>
    <source>
        <strain evidence="1">BE_D</strain>
    </source>
</reference>